<dbReference type="Pfam" id="PF00884">
    <property type="entry name" value="Sulfatase"/>
    <property type="match status" value="1"/>
</dbReference>
<dbReference type="RefSeq" id="WP_265683337.1">
    <property type="nucleotide sequence ID" value="NZ_CP120863.1"/>
</dbReference>
<proteinExistence type="predicted"/>
<dbReference type="Proteomes" id="UP001209803">
    <property type="component" value="Chromosome"/>
</dbReference>
<evidence type="ECO:0000256" key="1">
    <source>
        <dbReference type="ARBA" id="ARBA00022723"/>
    </source>
</evidence>
<feature type="domain" description="Sulfatase N-terminal" evidence="3">
    <location>
        <begin position="11"/>
        <end position="406"/>
    </location>
</feature>
<keyword evidence="1" id="KW-0479">Metal-binding</keyword>
<dbReference type="SUPFAM" id="SSF53649">
    <property type="entry name" value="Alkaline phosphatase-like"/>
    <property type="match status" value="1"/>
</dbReference>
<evidence type="ECO:0000256" key="2">
    <source>
        <dbReference type="ARBA" id="ARBA00022801"/>
    </source>
</evidence>
<dbReference type="InterPro" id="IPR017850">
    <property type="entry name" value="Alkaline_phosphatase_core_sf"/>
</dbReference>
<sequence length="514" mass="58139">MTIEKPRTEKPNVILISTDQQRGDCIGLEDRHVKTPNIDRIGRGGAMFAKCITPHPMCQPARASILTGKLPYTHGVRDNGRNLDEKIGSLGLANVFADAGYETRFIGKAHFASNETFHPTGAPECYHSTADFPADWGGPYFGFRQVELMLRPHHHCGWQEAPYTLHYENFLDGDGGGRVRWNRAKEHVQPETSHFQAWRSALEPGWHSSPWIGDRAIDMIKNRGDKPLFAWVSFPDPHPPFLAPKPWCDLYHPDEVDLPRHWQLDLDNRPWWHRAFLESPVRHNLKREHAEGGKNWGVVDPLDERQLRDITAIYYGMIAWIDAQVGRILEALEAGNELENTIIVFISDHGEWLGDHGLLLKGPMLYDGLLRVPCLIRGPSVPEGVVVKDPVSTVDLRQTLADLAGIEASPDNGWSLRSVMLGKVSRDFALNEWEVDAARSGIDMDLTTVRSQRYRMSVDLKTETGELYDLHDDPSEMTNLFEDAGYAAVVKEHMDMISSRPDDRIPVAPRVGWH</sequence>
<accession>A0ABY8F8N0</accession>
<evidence type="ECO:0000313" key="5">
    <source>
        <dbReference type="Proteomes" id="UP001209803"/>
    </source>
</evidence>
<keyword evidence="5" id="KW-1185">Reference proteome</keyword>
<organism evidence="4 5">
    <name type="scientific">Roseibium porphyridii</name>
    <dbReference type="NCBI Taxonomy" id="2866279"/>
    <lineage>
        <taxon>Bacteria</taxon>
        <taxon>Pseudomonadati</taxon>
        <taxon>Pseudomonadota</taxon>
        <taxon>Alphaproteobacteria</taxon>
        <taxon>Hyphomicrobiales</taxon>
        <taxon>Stappiaceae</taxon>
        <taxon>Roseibium</taxon>
    </lineage>
</organism>
<gene>
    <name evidence="4" type="ORF">K1718_07105</name>
</gene>
<name>A0ABY8F8N0_9HYPH</name>
<evidence type="ECO:0000259" key="3">
    <source>
        <dbReference type="Pfam" id="PF00884"/>
    </source>
</evidence>
<dbReference type="PANTHER" id="PTHR45953">
    <property type="entry name" value="IDURONATE 2-SULFATASE"/>
    <property type="match status" value="1"/>
</dbReference>
<dbReference type="EMBL" id="CP120863">
    <property type="protein sequence ID" value="WFE91114.1"/>
    <property type="molecule type" value="Genomic_DNA"/>
</dbReference>
<dbReference type="PANTHER" id="PTHR45953:SF1">
    <property type="entry name" value="IDURONATE 2-SULFATASE"/>
    <property type="match status" value="1"/>
</dbReference>
<dbReference type="Gene3D" id="3.40.720.10">
    <property type="entry name" value="Alkaline Phosphatase, subunit A"/>
    <property type="match status" value="1"/>
</dbReference>
<keyword evidence="2" id="KW-0378">Hydrolase</keyword>
<protein>
    <submittedName>
        <fullName evidence="4">Sulfatase-like hydrolase/transferase</fullName>
    </submittedName>
</protein>
<reference evidence="4 5" key="1">
    <citation type="submission" date="2023-03" db="EMBL/GenBank/DDBJ databases">
        <title>Roseibium porphyridii sp. nov. and Roseibium rhodosorbium sp. nov. isolated from marine algae, Porphyridium cruentum and Rhodosorus marinus, respectively.</title>
        <authorList>
            <person name="Lee M.W."/>
            <person name="Choi B.J."/>
            <person name="Lee J.K."/>
            <person name="Choi D.G."/>
            <person name="Baek J.H."/>
            <person name="Bayburt H."/>
            <person name="Kim J.M."/>
            <person name="Han D.M."/>
            <person name="Kim K.H."/>
            <person name="Jeon C.O."/>
        </authorList>
    </citation>
    <scope>NUCLEOTIDE SEQUENCE [LARGE SCALE GENOMIC DNA]</scope>
    <source>
        <strain evidence="4 5">KMA01</strain>
    </source>
</reference>
<dbReference type="InterPro" id="IPR000917">
    <property type="entry name" value="Sulfatase_N"/>
</dbReference>
<evidence type="ECO:0000313" key="4">
    <source>
        <dbReference type="EMBL" id="WFE91114.1"/>
    </source>
</evidence>